<evidence type="ECO:0000256" key="1">
    <source>
        <dbReference type="SAM" id="MobiDB-lite"/>
    </source>
</evidence>
<proteinExistence type="predicted"/>
<protein>
    <submittedName>
        <fullName evidence="2">Uncharacterized protein</fullName>
    </submittedName>
</protein>
<dbReference type="EMBL" id="JACETU010000007">
    <property type="protein sequence ID" value="KAF7424832.1"/>
    <property type="molecule type" value="Genomic_DNA"/>
</dbReference>
<feature type="compositionally biased region" description="Low complexity" evidence="1">
    <location>
        <begin position="125"/>
        <end position="135"/>
    </location>
</feature>
<comment type="caution">
    <text evidence="2">The sequence shown here is derived from an EMBL/GenBank/DDBJ whole genome shotgun (WGS) entry which is preliminary data.</text>
</comment>
<evidence type="ECO:0000313" key="3">
    <source>
        <dbReference type="Proteomes" id="UP000623687"/>
    </source>
</evidence>
<dbReference type="RefSeq" id="XP_036629026.1">
    <property type="nucleotide sequence ID" value="XM_036779637.1"/>
</dbReference>
<organism evidence="2 3">
    <name type="scientific">Pleurotus ostreatus</name>
    <name type="common">Oyster mushroom</name>
    <name type="synonym">White-rot fungus</name>
    <dbReference type="NCBI Taxonomy" id="5322"/>
    <lineage>
        <taxon>Eukaryota</taxon>
        <taxon>Fungi</taxon>
        <taxon>Dikarya</taxon>
        <taxon>Basidiomycota</taxon>
        <taxon>Agaricomycotina</taxon>
        <taxon>Agaricomycetes</taxon>
        <taxon>Agaricomycetidae</taxon>
        <taxon>Agaricales</taxon>
        <taxon>Pleurotineae</taxon>
        <taxon>Pleurotaceae</taxon>
        <taxon>Pleurotus</taxon>
    </lineage>
</organism>
<dbReference type="AlphaFoldDB" id="A0A8H6ZQE0"/>
<reference evidence="2" key="1">
    <citation type="submission" date="2019-07" db="EMBL/GenBank/DDBJ databases">
        <authorList>
            <person name="Palmer J.M."/>
        </authorList>
    </citation>
    <scope>NUCLEOTIDE SEQUENCE</scope>
    <source>
        <strain evidence="2">PC9</strain>
    </source>
</reference>
<feature type="compositionally biased region" description="Basic and acidic residues" evidence="1">
    <location>
        <begin position="1"/>
        <end position="10"/>
    </location>
</feature>
<dbReference type="VEuPathDB" id="FungiDB:PC9H_010143"/>
<accession>A0A8H6ZQE0</accession>
<feature type="compositionally biased region" description="Low complexity" evidence="1">
    <location>
        <begin position="11"/>
        <end position="28"/>
    </location>
</feature>
<dbReference type="GeneID" id="59379961"/>
<evidence type="ECO:0000313" key="2">
    <source>
        <dbReference type="EMBL" id="KAF7424832.1"/>
    </source>
</evidence>
<keyword evidence="3" id="KW-1185">Reference proteome</keyword>
<feature type="compositionally biased region" description="Basic and acidic residues" evidence="1">
    <location>
        <begin position="40"/>
        <end position="57"/>
    </location>
</feature>
<name>A0A8H6ZQE0_PLEOS</name>
<dbReference type="Proteomes" id="UP000623687">
    <property type="component" value="Unassembled WGS sequence"/>
</dbReference>
<gene>
    <name evidence="2" type="ORF">PC9H_010143</name>
</gene>
<sequence length="143" mass="14526">MASGAGDDHSSVAASVASSVAETSSEADWLMAAIAEGEGEGEHTRAATEIEGEPDHGDDGDDDEYGEHLHPPAGKLLQAASAEPTLLDIPDDGEASQESSTVINGGDSLQDAQPEHIPEPPPSPASNTLPASNSADDACRRDA</sequence>
<feature type="region of interest" description="Disordered" evidence="1">
    <location>
        <begin position="1"/>
        <end position="143"/>
    </location>
</feature>